<keyword evidence="3" id="KW-1185">Reference proteome</keyword>
<comment type="caution">
    <text evidence="2">The sequence shown here is derived from an EMBL/GenBank/DDBJ whole genome shotgun (WGS) entry which is preliminary data.</text>
</comment>
<feature type="region of interest" description="Disordered" evidence="1">
    <location>
        <begin position="945"/>
        <end position="973"/>
    </location>
</feature>
<evidence type="ECO:0000313" key="3">
    <source>
        <dbReference type="Proteomes" id="UP001152795"/>
    </source>
</evidence>
<dbReference type="Proteomes" id="UP001152795">
    <property type="component" value="Unassembled WGS sequence"/>
</dbReference>
<feature type="compositionally biased region" description="Low complexity" evidence="1">
    <location>
        <begin position="1003"/>
        <end position="1014"/>
    </location>
</feature>
<protein>
    <submittedName>
        <fullName evidence="2">Uncharacterized protein</fullName>
    </submittedName>
</protein>
<feature type="compositionally biased region" description="Low complexity" evidence="1">
    <location>
        <begin position="816"/>
        <end position="825"/>
    </location>
</feature>
<evidence type="ECO:0000256" key="1">
    <source>
        <dbReference type="SAM" id="MobiDB-lite"/>
    </source>
</evidence>
<reference evidence="2" key="1">
    <citation type="submission" date="2020-04" db="EMBL/GenBank/DDBJ databases">
        <authorList>
            <person name="Alioto T."/>
            <person name="Alioto T."/>
            <person name="Gomez Garrido J."/>
        </authorList>
    </citation>
    <scope>NUCLEOTIDE SEQUENCE</scope>
    <source>
        <strain evidence="2">A484AB</strain>
    </source>
</reference>
<gene>
    <name evidence="2" type="ORF">PACLA_8A001186</name>
</gene>
<feature type="compositionally biased region" description="Polar residues" evidence="1">
    <location>
        <begin position="1022"/>
        <end position="1070"/>
    </location>
</feature>
<name>A0A6S7JRN8_PARCT</name>
<proteinExistence type="predicted"/>
<feature type="region of interest" description="Disordered" evidence="1">
    <location>
        <begin position="808"/>
        <end position="856"/>
    </location>
</feature>
<sequence>MRHWCKEKDLPVADPSGSSSVIKQELDTKLSPEVLWGQKNLIDIQSPTESENSPLYGTRIQKLNQKAYPRTPLSAPSPNAIIDQLENTNSNRPRSHSSMHSSTQMAECNSKLPSPHAQCLSKEVSIDLTSSGISQEILTRLHLNNSSSKNVDYTPPNYPSATEILSPTCSSTPTMEADSSVVSSSGVIYKIDDERIHVAFDMGGLKKYPLDCKDKIVIDRKALPNELVKDTPILVKRARTKALYKGQIQSSGTMRGYCIIFDDPRRDREWKRTKSLRVITDNVVVKEPQTSKTAFTGGPKLDNRDDTSCTRKEEKATFLFNVTSKNNNTINLPSQSTEQGSHNFQYAIPKSRIFHSGLPTVVPYGQSTLLHFPESTTDDRRITSEIQSQDEYSVQQSSNLYSQVSTGLQSNRAGLLSNLTDFHSSVSRSETKLQSCVHDSRSNATSYQSSVADPPANLTTFQSDFAGSRSNRTCFQYDGLDPWTNLTSCQSTTGFHSHEANFQSKFSQDILNYFPKRQNVSSSMERKNMNCTVGNIHSPIMNMAGNNHQRLMPLYIGGTTSDGNAVNYPLPTHSATPSPFTVGATDYHVFVPIEGPRCGDSSEIFSYESEDAPKVNWPSGSSMVYNQESESVLTKYNSNLWPSFYTTEERSPCSFQDGICTPNKPRRLPISSDYAAFNQDMTYSIKQEQKSPCRFLVPSKINTLSNPSYYDTQCFRQFDSPEGNVYGKKYFREVLSTCSTSTHSTRPTRAMESEQMMEDISPPLCCRVPLQPLMSTTDGMGSAYTIAPAYQAKLAYFIPPIHLEPPTYPNSPANFTPAYPTQPAFPAQPAPPQPAQPPQPTQPPHPTQSAYPTQRVHQIQPAHLTTPSLPSYPYMPLITEVECSAQLASLNQTEMNNSQYLSSTKTSQNANCEWLDEQDFENPNAALAVYFPPTGQNYTFQSLSKVSGKNGEHDRRRPSESPSSPVTFNSQPNECSDFIKFPLTREERKRKILSAFGFENVQTSTSSNSSSKFSKVGEEETIPTSKNIIKNNSTLPLVSKSNDSIHPSQESATTSTDANVSRTAQDTTASIRKDGESDDVHCCLLCDEIINENYIEPNFETLPPKEKSKEEMAVQLQITSQHVGVKFVDEATIFLYSEAQPSRFLTCL</sequence>
<organism evidence="2 3">
    <name type="scientific">Paramuricea clavata</name>
    <name type="common">Red gorgonian</name>
    <name type="synonym">Violescent sea-whip</name>
    <dbReference type="NCBI Taxonomy" id="317549"/>
    <lineage>
        <taxon>Eukaryota</taxon>
        <taxon>Metazoa</taxon>
        <taxon>Cnidaria</taxon>
        <taxon>Anthozoa</taxon>
        <taxon>Octocorallia</taxon>
        <taxon>Malacalcyonacea</taxon>
        <taxon>Plexauridae</taxon>
        <taxon>Paramuricea</taxon>
    </lineage>
</organism>
<feature type="compositionally biased region" description="Pro residues" evidence="1">
    <location>
        <begin position="826"/>
        <end position="846"/>
    </location>
</feature>
<feature type="compositionally biased region" description="Basic and acidic residues" evidence="1">
    <location>
        <begin position="950"/>
        <end position="959"/>
    </location>
</feature>
<accession>A0A6S7JRN8</accession>
<dbReference type="EMBL" id="CACRXK020007791">
    <property type="protein sequence ID" value="CAB4013178.1"/>
    <property type="molecule type" value="Genomic_DNA"/>
</dbReference>
<evidence type="ECO:0000313" key="2">
    <source>
        <dbReference type="EMBL" id="CAB4013178.1"/>
    </source>
</evidence>
<feature type="region of interest" description="Disordered" evidence="1">
    <location>
        <begin position="1002"/>
        <end position="1072"/>
    </location>
</feature>
<dbReference type="AlphaFoldDB" id="A0A6S7JRN8"/>